<reference evidence="2" key="2">
    <citation type="journal article" date="2013" name="Nat. Commun.">
        <title>Genome of the Chinese tree shrew.</title>
        <authorList>
            <person name="Fan Y."/>
            <person name="Huang Z.Y."/>
            <person name="Cao C.C."/>
            <person name="Chen C.S."/>
            <person name="Chen Y.X."/>
            <person name="Fan D.D."/>
            <person name="He J."/>
            <person name="Hou H.L."/>
            <person name="Hu L."/>
            <person name="Hu X.T."/>
            <person name="Jiang X.T."/>
            <person name="Lai R."/>
            <person name="Lang Y.S."/>
            <person name="Liang B."/>
            <person name="Liao S.G."/>
            <person name="Mu D."/>
            <person name="Ma Y.Y."/>
            <person name="Niu Y.Y."/>
            <person name="Sun X.Q."/>
            <person name="Xia J.Q."/>
            <person name="Xiao J."/>
            <person name="Xiong Z.Q."/>
            <person name="Xu L."/>
            <person name="Yang L."/>
            <person name="Zhang Y."/>
            <person name="Zhao W."/>
            <person name="Zhao X.D."/>
            <person name="Zheng Y.T."/>
            <person name="Zhou J.M."/>
            <person name="Zhu Y.B."/>
            <person name="Zhang G.J."/>
            <person name="Wang J."/>
            <person name="Yao Y.G."/>
        </authorList>
    </citation>
    <scope>NUCLEOTIDE SEQUENCE [LARGE SCALE GENOMIC DNA]</scope>
</reference>
<accession>L9L2E0</accession>
<dbReference type="InParanoid" id="L9L2E0"/>
<evidence type="ECO:0000313" key="1">
    <source>
        <dbReference type="EMBL" id="ELW69360.1"/>
    </source>
</evidence>
<dbReference type="AlphaFoldDB" id="L9L2E0"/>
<name>L9L2E0_TUPCH</name>
<sequence length="98" mass="10941">MEGLEASVCGDAEKFWSGHIELEVSLGRCLRGFSSQESGVQERESEEDRRDLRENLHIYWACAVIPQHTRYGHHSGSQYGATGNGYISCRIGPFALPL</sequence>
<reference evidence="2" key="1">
    <citation type="submission" date="2012-07" db="EMBL/GenBank/DDBJ databases">
        <title>Genome of the Chinese tree shrew, a rising model animal genetically related to primates.</title>
        <authorList>
            <person name="Zhang G."/>
            <person name="Fan Y."/>
            <person name="Yao Y."/>
            <person name="Huang Z."/>
        </authorList>
    </citation>
    <scope>NUCLEOTIDE SEQUENCE [LARGE SCALE GENOMIC DNA]</scope>
</reference>
<dbReference type="Proteomes" id="UP000011518">
    <property type="component" value="Unassembled WGS sequence"/>
</dbReference>
<keyword evidence="2" id="KW-1185">Reference proteome</keyword>
<protein>
    <submittedName>
        <fullName evidence="1">Uncharacterized protein</fullName>
    </submittedName>
</protein>
<gene>
    <name evidence="1" type="ORF">TREES_T100005082</name>
</gene>
<organism evidence="1 2">
    <name type="scientific">Tupaia chinensis</name>
    <name type="common">Chinese tree shrew</name>
    <name type="synonym">Tupaia belangeri chinensis</name>
    <dbReference type="NCBI Taxonomy" id="246437"/>
    <lineage>
        <taxon>Eukaryota</taxon>
        <taxon>Metazoa</taxon>
        <taxon>Chordata</taxon>
        <taxon>Craniata</taxon>
        <taxon>Vertebrata</taxon>
        <taxon>Euteleostomi</taxon>
        <taxon>Mammalia</taxon>
        <taxon>Eutheria</taxon>
        <taxon>Euarchontoglires</taxon>
        <taxon>Scandentia</taxon>
        <taxon>Tupaiidae</taxon>
        <taxon>Tupaia</taxon>
    </lineage>
</organism>
<evidence type="ECO:0000313" key="2">
    <source>
        <dbReference type="Proteomes" id="UP000011518"/>
    </source>
</evidence>
<proteinExistence type="predicted"/>
<dbReference type="EMBL" id="KB320533">
    <property type="protein sequence ID" value="ELW69360.1"/>
    <property type="molecule type" value="Genomic_DNA"/>
</dbReference>